<keyword evidence="2" id="KW-1185">Reference proteome</keyword>
<dbReference type="EMBL" id="LT607733">
    <property type="protein sequence ID" value="SCG15645.1"/>
    <property type="molecule type" value="Genomic_DNA"/>
</dbReference>
<name>A0A1C5G6W3_MICEH</name>
<dbReference type="SUPFAM" id="SSF48371">
    <property type="entry name" value="ARM repeat"/>
    <property type="match status" value="1"/>
</dbReference>
<accession>A0A1C5G6W3</accession>
<gene>
    <name evidence="1" type="ORF">GA0070610_1885</name>
</gene>
<evidence type="ECO:0000313" key="1">
    <source>
        <dbReference type="EMBL" id="SCG15645.1"/>
    </source>
</evidence>
<sequence length="436" mass="47104">MRGVRVCFSGVTSGPAAMALASMDGDGRLRERAVAAMVARPWPEVMPFLVLRTADWVKPVRDRARAGLAVLLGDGPGAYLPAVLPMVLRLDARVRGGFAVTQVRAALLSSSPEVWRGLFGSGGRRQRRFVFDIAVSQGWLRLPDYVTSAETDPDVGIRVRAAEVACREAVWTRRLDVLRRLARSRRPEVRVVALTGLARVGHDSEVAVHLDDDAPLVRAVARDAARRLGIDAREHYRTAVSAAEPLLGAITGLAESGSAADAPLLRPLLRHPLVKVRAQAVRGLRVLDAPVVGELVPLVRDPSPTVVREATAALRPLAGAVPPGLPWELLADGRVELRRAGYRLLRGRGVDVELRAALLLALDPDPRLAGRGKADVTRLARDAERTSWRRSPRPQLLVTAPQHTELVALAARAATVLGEDTSRKLATWLARTRPGG</sequence>
<protein>
    <recommendedName>
        <fullName evidence="3">HEAT repeat-containing protein</fullName>
    </recommendedName>
</protein>
<dbReference type="AlphaFoldDB" id="A0A1C5G6W3"/>
<organism evidence="1 2">
    <name type="scientific">Micromonospora echinofusca</name>
    <dbReference type="NCBI Taxonomy" id="47858"/>
    <lineage>
        <taxon>Bacteria</taxon>
        <taxon>Bacillati</taxon>
        <taxon>Actinomycetota</taxon>
        <taxon>Actinomycetes</taxon>
        <taxon>Micromonosporales</taxon>
        <taxon>Micromonosporaceae</taxon>
        <taxon>Micromonospora</taxon>
    </lineage>
</organism>
<evidence type="ECO:0008006" key="3">
    <source>
        <dbReference type="Google" id="ProtNLM"/>
    </source>
</evidence>
<dbReference type="InterPro" id="IPR016024">
    <property type="entry name" value="ARM-type_fold"/>
</dbReference>
<dbReference type="Proteomes" id="UP000198251">
    <property type="component" value="Chromosome I"/>
</dbReference>
<dbReference type="Gene3D" id="1.25.10.10">
    <property type="entry name" value="Leucine-rich Repeat Variant"/>
    <property type="match status" value="1"/>
</dbReference>
<dbReference type="InterPro" id="IPR011989">
    <property type="entry name" value="ARM-like"/>
</dbReference>
<evidence type="ECO:0000313" key="2">
    <source>
        <dbReference type="Proteomes" id="UP000198251"/>
    </source>
</evidence>
<reference evidence="1 2" key="1">
    <citation type="submission" date="2016-06" db="EMBL/GenBank/DDBJ databases">
        <authorList>
            <person name="Kjaerup R.B."/>
            <person name="Dalgaard T.S."/>
            <person name="Juul-Madsen H.R."/>
        </authorList>
    </citation>
    <scope>NUCLEOTIDE SEQUENCE [LARGE SCALE GENOMIC DNA]</scope>
    <source>
        <strain evidence="1 2">DSM 43913</strain>
    </source>
</reference>
<proteinExistence type="predicted"/>